<comment type="cofactor">
    <cofactor evidence="1">
        <name>FAD</name>
        <dbReference type="ChEBI" id="CHEBI:57692"/>
    </cofactor>
</comment>
<evidence type="ECO:0000256" key="4">
    <source>
        <dbReference type="ARBA" id="ARBA00022827"/>
    </source>
</evidence>
<dbReference type="EMBL" id="QZKU01000045">
    <property type="protein sequence ID" value="RJP23560.1"/>
    <property type="molecule type" value="Genomic_DNA"/>
</dbReference>
<comment type="similarity">
    <text evidence="2">Belongs to the FAD-binding oxidoreductase/transferase type 4 family.</text>
</comment>
<comment type="caution">
    <text evidence="7">The sequence shown here is derived from an EMBL/GenBank/DDBJ whole genome shotgun (WGS) entry which is preliminary data.</text>
</comment>
<dbReference type="InterPro" id="IPR006094">
    <property type="entry name" value="Oxid_FAD_bind_N"/>
</dbReference>
<dbReference type="InterPro" id="IPR016167">
    <property type="entry name" value="FAD-bd_PCMH_sub1"/>
</dbReference>
<evidence type="ECO:0000256" key="5">
    <source>
        <dbReference type="ARBA" id="ARBA00023002"/>
    </source>
</evidence>
<dbReference type="InterPro" id="IPR036318">
    <property type="entry name" value="FAD-bd_PCMH-like_sf"/>
</dbReference>
<organism evidence="7 8">
    <name type="scientific">Abyssobacteria bacterium (strain SURF_5)</name>
    <dbReference type="NCBI Taxonomy" id="2093360"/>
    <lineage>
        <taxon>Bacteria</taxon>
        <taxon>Pseudomonadati</taxon>
        <taxon>Candidatus Hydrogenedentota</taxon>
        <taxon>Candidatus Abyssobacteria</taxon>
    </lineage>
</organism>
<dbReference type="Gene3D" id="3.30.70.2740">
    <property type="match status" value="1"/>
</dbReference>
<evidence type="ECO:0000313" key="7">
    <source>
        <dbReference type="EMBL" id="RJP23560.1"/>
    </source>
</evidence>
<dbReference type="Gene3D" id="3.30.43.10">
    <property type="entry name" value="Uridine Diphospho-n-acetylenolpyruvylglucosamine Reductase, domain 2"/>
    <property type="match status" value="1"/>
</dbReference>
<dbReference type="SUPFAM" id="SSF55103">
    <property type="entry name" value="FAD-linked oxidases, C-terminal domain"/>
    <property type="match status" value="1"/>
</dbReference>
<feature type="domain" description="FAD-binding PCMH-type" evidence="6">
    <location>
        <begin position="97"/>
        <end position="276"/>
    </location>
</feature>
<dbReference type="Gene3D" id="3.30.70.2190">
    <property type="match status" value="1"/>
</dbReference>
<dbReference type="Pfam" id="PF01565">
    <property type="entry name" value="FAD_binding_4"/>
    <property type="match status" value="1"/>
</dbReference>
<evidence type="ECO:0000256" key="2">
    <source>
        <dbReference type="ARBA" id="ARBA00008000"/>
    </source>
</evidence>
<dbReference type="AlphaFoldDB" id="A0A3A4P2H6"/>
<evidence type="ECO:0000313" key="8">
    <source>
        <dbReference type="Proteomes" id="UP000265882"/>
    </source>
</evidence>
<dbReference type="PANTHER" id="PTHR42934">
    <property type="entry name" value="GLYCOLATE OXIDASE SUBUNIT GLCD"/>
    <property type="match status" value="1"/>
</dbReference>
<dbReference type="InterPro" id="IPR016171">
    <property type="entry name" value="Vanillyl_alc_oxidase_C-sub2"/>
</dbReference>
<dbReference type="Gene3D" id="3.30.465.10">
    <property type="match status" value="1"/>
</dbReference>
<dbReference type="FunFam" id="3.30.70.2740:FF:000001">
    <property type="entry name" value="D-lactate dehydrogenase mitochondrial"/>
    <property type="match status" value="1"/>
</dbReference>
<dbReference type="InterPro" id="IPR004113">
    <property type="entry name" value="FAD-bd_oxidored_4_C"/>
</dbReference>
<dbReference type="Pfam" id="PF02913">
    <property type="entry name" value="FAD-oxidase_C"/>
    <property type="match status" value="1"/>
</dbReference>
<evidence type="ECO:0000256" key="3">
    <source>
        <dbReference type="ARBA" id="ARBA00022630"/>
    </source>
</evidence>
<dbReference type="PROSITE" id="PS51387">
    <property type="entry name" value="FAD_PCMH"/>
    <property type="match status" value="1"/>
</dbReference>
<keyword evidence="4" id="KW-0274">FAD</keyword>
<dbReference type="GO" id="GO:0016491">
    <property type="term" value="F:oxidoreductase activity"/>
    <property type="evidence" value="ECO:0007669"/>
    <property type="project" value="UniProtKB-KW"/>
</dbReference>
<keyword evidence="3" id="KW-0285">Flavoprotein</keyword>
<keyword evidence="5" id="KW-0560">Oxidoreductase</keyword>
<dbReference type="Proteomes" id="UP000265882">
    <property type="component" value="Unassembled WGS sequence"/>
</dbReference>
<evidence type="ECO:0000256" key="1">
    <source>
        <dbReference type="ARBA" id="ARBA00001974"/>
    </source>
</evidence>
<dbReference type="SUPFAM" id="SSF56176">
    <property type="entry name" value="FAD-binding/transporter-associated domain-like"/>
    <property type="match status" value="1"/>
</dbReference>
<sequence>MESCWLSCTRSGFRVQPQRPRINEPIAAAPKASTSAGTITVPTAASIAMPIPPKCRNTRMSINSRTIKELRSIVGEANLFDSVEKRIVYASDASRQTGALPDLIARPATAEQVSRILALANEQRIPVYARGAGSGLSGGAVAVRGGLVLDFELMNRILRIDPDNMTATVEPGVVVRDVQKQVEAQRLFYPPDPASSDFCTIGGNVAENSGGLRGAKYGSTRNYVLALEVVLANGDVLRVGSGAPKSVTGYDLLGLFVGSEGTLCLFTETLLRLVPLPESVDTVLAQFQNADQAIAAVCEMFASGIVPRAAELMDEKAVECAGKYNKNQALPAEGIVCLFEVDGPREITQLDADRVTAICKKNGAIIARRAASESERDQFWALRKAISPALYQFGRIKLNEDICVPRSRLPEMVRMIEEIGLKHSLLIVNFGHIGDGSLHVNVMLERDDQELMKKAELAVSEIFAAAVSLGGTLSAEHGIGLTKMRYLGLEVGENEYKVMAAIKKILDPNNILNPGKFI</sequence>
<dbReference type="InterPro" id="IPR016164">
    <property type="entry name" value="FAD-linked_Oxase-like_C"/>
</dbReference>
<evidence type="ECO:0000259" key="6">
    <source>
        <dbReference type="PROSITE" id="PS51387"/>
    </source>
</evidence>
<dbReference type="InterPro" id="IPR016169">
    <property type="entry name" value="FAD-bd_PCMH_sub2"/>
</dbReference>
<proteinExistence type="inferred from homology"/>
<dbReference type="InterPro" id="IPR016166">
    <property type="entry name" value="FAD-bd_PCMH"/>
</dbReference>
<dbReference type="FunFam" id="1.10.45.10:FF:000001">
    <property type="entry name" value="D-lactate dehydrogenase mitochondrial"/>
    <property type="match status" value="1"/>
</dbReference>
<accession>A0A3A4P2H6</accession>
<reference evidence="7 8" key="1">
    <citation type="journal article" date="2017" name="ISME J.">
        <title>Energy and carbon metabolisms in a deep terrestrial subsurface fluid microbial community.</title>
        <authorList>
            <person name="Momper L."/>
            <person name="Jungbluth S.P."/>
            <person name="Lee M.D."/>
            <person name="Amend J.P."/>
        </authorList>
    </citation>
    <scope>NUCLEOTIDE SEQUENCE [LARGE SCALE GENOMIC DNA]</scope>
    <source>
        <strain evidence="7">SURF_5</strain>
    </source>
</reference>
<dbReference type="InterPro" id="IPR051914">
    <property type="entry name" value="FAD-linked_OxidoTrans_Type4"/>
</dbReference>
<protein>
    <submittedName>
        <fullName evidence="7">FAD-binding protein</fullName>
    </submittedName>
</protein>
<gene>
    <name evidence="7" type="ORF">C4520_06300</name>
</gene>
<dbReference type="Gene3D" id="1.10.45.10">
    <property type="entry name" value="Vanillyl-alcohol Oxidase, Chain A, domain 4"/>
    <property type="match status" value="1"/>
</dbReference>
<dbReference type="PANTHER" id="PTHR42934:SF3">
    <property type="entry name" value="D-LACTATE DEHYDROGENASE"/>
    <property type="match status" value="1"/>
</dbReference>
<dbReference type="GO" id="GO:0071949">
    <property type="term" value="F:FAD binding"/>
    <property type="evidence" value="ECO:0007669"/>
    <property type="project" value="InterPro"/>
</dbReference>
<name>A0A3A4P2H6_ABYX5</name>